<evidence type="ECO:0000313" key="2">
    <source>
        <dbReference type="Proteomes" id="UP001162131"/>
    </source>
</evidence>
<protein>
    <submittedName>
        <fullName evidence="1">Uncharacterized protein</fullName>
    </submittedName>
</protein>
<evidence type="ECO:0000313" key="1">
    <source>
        <dbReference type="EMBL" id="CAG9316845.1"/>
    </source>
</evidence>
<dbReference type="Proteomes" id="UP001162131">
    <property type="component" value="Unassembled WGS sequence"/>
</dbReference>
<dbReference type="AlphaFoldDB" id="A0AAU9IXI3"/>
<name>A0AAU9IXI3_9CILI</name>
<gene>
    <name evidence="1" type="ORF">BSTOLATCC_MIC17478</name>
</gene>
<sequence>MANKWFDSKRNPIKIFPNYEPDFAGTEFYQNATNQSLTAQDLEIKTSAILSRNNNDTQTEQEFRRIREWYNNQNKLIAQNSMKLIRNI</sequence>
<reference evidence="1" key="1">
    <citation type="submission" date="2021-09" db="EMBL/GenBank/DDBJ databases">
        <authorList>
            <consortium name="AG Swart"/>
            <person name="Singh M."/>
            <person name="Singh A."/>
            <person name="Seah K."/>
            <person name="Emmerich C."/>
        </authorList>
    </citation>
    <scope>NUCLEOTIDE SEQUENCE</scope>
    <source>
        <strain evidence="1">ATCC30299</strain>
    </source>
</reference>
<dbReference type="EMBL" id="CAJZBQ010000017">
    <property type="protein sequence ID" value="CAG9316845.1"/>
    <property type="molecule type" value="Genomic_DNA"/>
</dbReference>
<organism evidence="1 2">
    <name type="scientific">Blepharisma stoltei</name>
    <dbReference type="NCBI Taxonomy" id="1481888"/>
    <lineage>
        <taxon>Eukaryota</taxon>
        <taxon>Sar</taxon>
        <taxon>Alveolata</taxon>
        <taxon>Ciliophora</taxon>
        <taxon>Postciliodesmatophora</taxon>
        <taxon>Heterotrichea</taxon>
        <taxon>Heterotrichida</taxon>
        <taxon>Blepharismidae</taxon>
        <taxon>Blepharisma</taxon>
    </lineage>
</organism>
<keyword evidence="2" id="KW-1185">Reference proteome</keyword>
<comment type="caution">
    <text evidence="1">The sequence shown here is derived from an EMBL/GenBank/DDBJ whole genome shotgun (WGS) entry which is preliminary data.</text>
</comment>
<proteinExistence type="predicted"/>
<accession>A0AAU9IXI3</accession>